<evidence type="ECO:0000313" key="3">
    <source>
        <dbReference type="RefSeq" id="XP_030379665.1"/>
    </source>
</evidence>
<sequence>MKPQRESMFATCPFSSEHRTLRYLLWRHMQYCPENPDNKKLENEKPSHTKELQLRDSLAAQNSLASSKSAEENIPTARNTIEQSSAPQESEGEGWDAEPPAAQESEEESWDAEPPAAQESEEEGWDAEPPAPQDSEEEGWDAEPPAPPNVYRSNLKADIVVGAKSVEFFEPRHSPKSAEHLQKGAQAESTSCPEPRQRHPSPYPPLRESEENWDADPPAPPYVYRSSRKADVVVGALSFNSRALRRHFTVGHQLYPKKILEIDERFNASNEDASEL</sequence>
<accession>A0A6J2TVT8</accession>
<dbReference type="AlphaFoldDB" id="A0A6J2TVT8"/>
<protein>
    <submittedName>
        <fullName evidence="3">Eukaryotic translation initiation factor 5B-like</fullName>
    </submittedName>
</protein>
<dbReference type="GeneID" id="115627910"/>
<gene>
    <name evidence="3" type="primary">LOC115627910</name>
</gene>
<evidence type="ECO:0000313" key="2">
    <source>
        <dbReference type="Proteomes" id="UP000504634"/>
    </source>
</evidence>
<dbReference type="RefSeq" id="XP_030379665.1">
    <property type="nucleotide sequence ID" value="XM_030523805.1"/>
</dbReference>
<reference evidence="3" key="1">
    <citation type="submission" date="2025-08" db="UniProtKB">
        <authorList>
            <consortium name="RefSeq"/>
        </authorList>
    </citation>
    <scope>IDENTIFICATION</scope>
    <source>
        <strain evidence="3">11010-0011.00</strain>
        <tissue evidence="3">Whole body</tissue>
    </source>
</reference>
<feature type="compositionally biased region" description="Polar residues" evidence="1">
    <location>
        <begin position="59"/>
        <end position="68"/>
    </location>
</feature>
<feature type="region of interest" description="Disordered" evidence="1">
    <location>
        <begin position="171"/>
        <end position="226"/>
    </location>
</feature>
<feature type="compositionally biased region" description="Polar residues" evidence="1">
    <location>
        <begin position="76"/>
        <end position="88"/>
    </location>
</feature>
<keyword evidence="2" id="KW-1185">Reference proteome</keyword>
<feature type="compositionally biased region" description="Basic and acidic residues" evidence="1">
    <location>
        <begin position="171"/>
        <end position="182"/>
    </location>
</feature>
<proteinExistence type="predicted"/>
<feature type="compositionally biased region" description="Basic and acidic residues" evidence="1">
    <location>
        <begin position="36"/>
        <end position="54"/>
    </location>
</feature>
<name>A0A6J2TVT8_DROLE</name>
<organism evidence="2 3">
    <name type="scientific">Drosophila lebanonensis</name>
    <name type="common">Fruit fly</name>
    <name type="synonym">Scaptodrosophila lebanonensis</name>
    <dbReference type="NCBI Taxonomy" id="7225"/>
    <lineage>
        <taxon>Eukaryota</taxon>
        <taxon>Metazoa</taxon>
        <taxon>Ecdysozoa</taxon>
        <taxon>Arthropoda</taxon>
        <taxon>Hexapoda</taxon>
        <taxon>Insecta</taxon>
        <taxon>Pterygota</taxon>
        <taxon>Neoptera</taxon>
        <taxon>Endopterygota</taxon>
        <taxon>Diptera</taxon>
        <taxon>Brachycera</taxon>
        <taxon>Muscomorpha</taxon>
        <taxon>Ephydroidea</taxon>
        <taxon>Drosophilidae</taxon>
        <taxon>Scaptodrosophila</taxon>
    </lineage>
</organism>
<dbReference type="Proteomes" id="UP000504634">
    <property type="component" value="Unplaced"/>
</dbReference>
<feature type="region of interest" description="Disordered" evidence="1">
    <location>
        <begin position="33"/>
        <end position="153"/>
    </location>
</feature>
<evidence type="ECO:0000256" key="1">
    <source>
        <dbReference type="SAM" id="MobiDB-lite"/>
    </source>
</evidence>